<keyword evidence="2" id="KW-1133">Transmembrane helix</keyword>
<proteinExistence type="predicted"/>
<name>A0ABP8T3R9_9ACTN</name>
<feature type="transmembrane region" description="Helical" evidence="2">
    <location>
        <begin position="41"/>
        <end position="61"/>
    </location>
</feature>
<protein>
    <recommendedName>
        <fullName evidence="5">Cell wall-active antibiotics response LiaF-like C-terminal domain-containing protein</fullName>
    </recommendedName>
</protein>
<reference evidence="4" key="1">
    <citation type="journal article" date="2019" name="Int. J. Syst. Evol. Microbiol.">
        <title>The Global Catalogue of Microorganisms (GCM) 10K type strain sequencing project: providing services to taxonomists for standard genome sequencing and annotation.</title>
        <authorList>
            <consortium name="The Broad Institute Genomics Platform"/>
            <consortium name="The Broad Institute Genome Sequencing Center for Infectious Disease"/>
            <person name="Wu L."/>
            <person name="Ma J."/>
        </authorList>
    </citation>
    <scope>NUCLEOTIDE SEQUENCE [LARGE SCALE GENOMIC DNA]</scope>
    <source>
        <strain evidence="4">JCM 3175</strain>
    </source>
</reference>
<comment type="caution">
    <text evidence="3">The sequence shown here is derived from an EMBL/GenBank/DDBJ whole genome shotgun (WGS) entry which is preliminary data.</text>
</comment>
<dbReference type="RefSeq" id="WP_346124816.1">
    <property type="nucleotide sequence ID" value="NZ_BAABGU010000051.1"/>
</dbReference>
<evidence type="ECO:0000256" key="1">
    <source>
        <dbReference type="SAM" id="MobiDB-lite"/>
    </source>
</evidence>
<gene>
    <name evidence="3" type="ORF">GCM10023176_58170</name>
</gene>
<evidence type="ECO:0000313" key="4">
    <source>
        <dbReference type="Proteomes" id="UP001500307"/>
    </source>
</evidence>
<sequence length="297" mass="30833">MAAAGDGTTAGDRPLEPTTEVSGDPDPVPRRRWSWPGPVRLLSVAAVLVVALGVVAVMATLSHPARLGFAFSGAEPPARWPATDPGGVGAAEAAAAQTATAPLAGRRRATFELVDALTTFGLRAADLGDELYRIEVPADGGVTPRAEVRGDRVRLRVEENGRRGPAAVQVQLNSRVEWRLRLVGAVSDQLLDLGAGRLAGVELIGGSSRTQLLLPRLARALTVRMTGGVSQLSIRVPDAVPVRVRAGAGAGSVAVYLQRRDGVAAGELVSSPTWDRAVDQLYVDLVAGANTVTVAEG</sequence>
<dbReference type="Proteomes" id="UP001500307">
    <property type="component" value="Unassembled WGS sequence"/>
</dbReference>
<evidence type="ECO:0000313" key="3">
    <source>
        <dbReference type="EMBL" id="GAA4579752.1"/>
    </source>
</evidence>
<evidence type="ECO:0008006" key="5">
    <source>
        <dbReference type="Google" id="ProtNLM"/>
    </source>
</evidence>
<organism evidence="3 4">
    <name type="scientific">Micromonospora coerulea</name>
    <dbReference type="NCBI Taxonomy" id="47856"/>
    <lineage>
        <taxon>Bacteria</taxon>
        <taxon>Bacillati</taxon>
        <taxon>Actinomycetota</taxon>
        <taxon>Actinomycetes</taxon>
        <taxon>Micromonosporales</taxon>
        <taxon>Micromonosporaceae</taxon>
        <taxon>Micromonospora</taxon>
    </lineage>
</organism>
<accession>A0ABP8T3R9</accession>
<feature type="region of interest" description="Disordered" evidence="1">
    <location>
        <begin position="1"/>
        <end position="31"/>
    </location>
</feature>
<feature type="compositionally biased region" description="Low complexity" evidence="1">
    <location>
        <begin position="1"/>
        <end position="12"/>
    </location>
</feature>
<dbReference type="EMBL" id="BAABGU010000051">
    <property type="protein sequence ID" value="GAA4579752.1"/>
    <property type="molecule type" value="Genomic_DNA"/>
</dbReference>
<keyword evidence="4" id="KW-1185">Reference proteome</keyword>
<keyword evidence="2" id="KW-0472">Membrane</keyword>
<keyword evidence="2" id="KW-0812">Transmembrane</keyword>
<evidence type="ECO:0000256" key="2">
    <source>
        <dbReference type="SAM" id="Phobius"/>
    </source>
</evidence>